<reference evidence="1" key="1">
    <citation type="submission" date="2022-12" db="EMBL/GenBank/DDBJ databases">
        <title>Isolation and characterisation of novel Methanocorpusculum spp. from native Australian herbivores indicates the genus is ancestrally host-associated.</title>
        <authorList>
            <person name="Volmer J.G."/>
            <person name="Soo R.M."/>
            <person name="Evans P.N."/>
            <person name="Hoedt E.C."/>
            <person name="Astorga Alsina A.L."/>
            <person name="Woodcroft B.J."/>
            <person name="Tyson G.W."/>
            <person name="Hugenholtz P."/>
            <person name="Morrison M."/>
        </authorList>
    </citation>
    <scope>NUCLEOTIDE SEQUENCE</scope>
    <source>
        <strain evidence="1">MG</strain>
    </source>
</reference>
<dbReference type="RefSeq" id="WP_268924840.1">
    <property type="nucleotide sequence ID" value="NZ_JAPTGB010000009.1"/>
</dbReference>
<dbReference type="Proteomes" id="UP001141422">
    <property type="component" value="Unassembled WGS sequence"/>
</dbReference>
<keyword evidence="2" id="KW-1185">Reference proteome</keyword>
<protein>
    <submittedName>
        <fullName evidence="1">Uncharacterized protein</fullName>
    </submittedName>
</protein>
<gene>
    <name evidence="1" type="ORF">O0S10_05190</name>
</gene>
<sequence length="150" mass="16358">MKWKMYVICAVILLALCALPAGAAEFPESEEKYIVVALDDYNSTPKAAPITGTIQQGETCVYTYQVPAGKSKLEVHLEWTAGTANDLSLKIYTPADQAIGSYYDGFDGQDDNKIPVILKRDPIQTGSWTFEIVADNVNGSESFSLTINVV</sequence>
<organism evidence="1 2">
    <name type="scientific">Methanocorpusculum petauri</name>
    <dbReference type="NCBI Taxonomy" id="3002863"/>
    <lineage>
        <taxon>Archaea</taxon>
        <taxon>Methanobacteriati</taxon>
        <taxon>Methanobacteriota</taxon>
        <taxon>Stenosarchaea group</taxon>
        <taxon>Methanomicrobia</taxon>
        <taxon>Methanomicrobiales</taxon>
        <taxon>Methanocorpusculaceae</taxon>
        <taxon>Methanocorpusculum</taxon>
    </lineage>
</organism>
<comment type="caution">
    <text evidence="1">The sequence shown here is derived from an EMBL/GenBank/DDBJ whole genome shotgun (WGS) entry which is preliminary data.</text>
</comment>
<name>A0ABT4IGD7_9EURY</name>
<evidence type="ECO:0000313" key="1">
    <source>
        <dbReference type="EMBL" id="MCZ0860626.1"/>
    </source>
</evidence>
<evidence type="ECO:0000313" key="2">
    <source>
        <dbReference type="Proteomes" id="UP001141422"/>
    </source>
</evidence>
<proteinExistence type="predicted"/>
<accession>A0ABT4IGD7</accession>
<dbReference type="EMBL" id="JAPTGB010000009">
    <property type="protein sequence ID" value="MCZ0860626.1"/>
    <property type="molecule type" value="Genomic_DNA"/>
</dbReference>
<dbReference type="Gene3D" id="2.60.120.380">
    <property type="match status" value="1"/>
</dbReference>